<organism evidence="3 4">
    <name type="scientific">Aegotheles bennettii</name>
    <dbReference type="NCBI Taxonomy" id="48278"/>
    <lineage>
        <taxon>Eukaryota</taxon>
        <taxon>Metazoa</taxon>
        <taxon>Chordata</taxon>
        <taxon>Craniata</taxon>
        <taxon>Vertebrata</taxon>
        <taxon>Euteleostomi</taxon>
        <taxon>Archelosauria</taxon>
        <taxon>Archosauria</taxon>
        <taxon>Dinosauria</taxon>
        <taxon>Saurischia</taxon>
        <taxon>Theropoda</taxon>
        <taxon>Coelurosauria</taxon>
        <taxon>Aves</taxon>
        <taxon>Neognathae</taxon>
        <taxon>Neoaves</taxon>
        <taxon>Strisores</taxon>
        <taxon>Caprimulgiformes</taxon>
        <taxon>Aegothelidae</taxon>
        <taxon>Aegotheles</taxon>
    </lineage>
</organism>
<dbReference type="OrthoDB" id="266227at2759"/>
<dbReference type="Proteomes" id="UP000559068">
    <property type="component" value="Unassembled WGS sequence"/>
</dbReference>
<dbReference type="PANTHER" id="PTHR12771:SF2">
    <property type="entry name" value="ELMO DOMAIN-CONTAINING PROTEIN 3"/>
    <property type="match status" value="1"/>
</dbReference>
<dbReference type="AlphaFoldDB" id="A0A7K6UPG4"/>
<evidence type="ECO:0000259" key="2">
    <source>
        <dbReference type="PROSITE" id="PS51335"/>
    </source>
</evidence>
<protein>
    <submittedName>
        <fullName evidence="3">ELMD3 protein</fullName>
    </submittedName>
</protein>
<proteinExistence type="predicted"/>
<gene>
    <name evidence="3" type="primary">Elmod3</name>
    <name evidence="3" type="ORF">AEGBEN_R05486</name>
</gene>
<evidence type="ECO:0000313" key="4">
    <source>
        <dbReference type="Proteomes" id="UP000559068"/>
    </source>
</evidence>
<keyword evidence="4" id="KW-1185">Reference proteome</keyword>
<evidence type="ECO:0000313" key="3">
    <source>
        <dbReference type="EMBL" id="NWX24634.1"/>
    </source>
</evidence>
<sequence>ALDDQEIVHMRILQTIYRQLTRSKLGCPRYGEHWEELGFQEGVGGSGWCRGAEPGVFFFPVLMLLLLQNFPFCIMAVNITRVVLQALREERLSRVCNRRQEVIPVLNELYAATFLRLRVLWKGQHKTVADAGPLLKELESSAKKKPKQLLKSLEAFVSR</sequence>
<accession>A0A7K6UPG4</accession>
<dbReference type="InterPro" id="IPR006816">
    <property type="entry name" value="ELMO_dom"/>
</dbReference>
<dbReference type="EMBL" id="VZRW01013842">
    <property type="protein sequence ID" value="NWX24634.1"/>
    <property type="molecule type" value="Genomic_DNA"/>
</dbReference>
<dbReference type="Pfam" id="PF04727">
    <property type="entry name" value="ELMO_CED12"/>
    <property type="match status" value="1"/>
</dbReference>
<reference evidence="3 4" key="1">
    <citation type="submission" date="2019-09" db="EMBL/GenBank/DDBJ databases">
        <title>Bird 10,000 Genomes (B10K) Project - Family phase.</title>
        <authorList>
            <person name="Zhang G."/>
        </authorList>
    </citation>
    <scope>NUCLEOTIDE SEQUENCE [LARGE SCALE GENOMIC DNA]</scope>
    <source>
        <strain evidence="3">B10K-DU-029-76</strain>
        <tissue evidence="3">Heart</tissue>
    </source>
</reference>
<dbReference type="PROSITE" id="PS51335">
    <property type="entry name" value="ELMO"/>
    <property type="match status" value="1"/>
</dbReference>
<keyword evidence="1" id="KW-1133">Transmembrane helix</keyword>
<feature type="non-terminal residue" evidence="3">
    <location>
        <position position="1"/>
    </location>
</feature>
<comment type="caution">
    <text evidence="3">The sequence shown here is derived from an EMBL/GenBank/DDBJ whole genome shotgun (WGS) entry which is preliminary data.</text>
</comment>
<feature type="transmembrane region" description="Helical" evidence="1">
    <location>
        <begin position="57"/>
        <end position="84"/>
    </location>
</feature>
<dbReference type="InterPro" id="IPR050868">
    <property type="entry name" value="ELMO_domain-containing"/>
</dbReference>
<name>A0A7K6UPG4_9AVES</name>
<dbReference type="PANTHER" id="PTHR12771">
    <property type="entry name" value="ENGULFMENT AND CELL MOTILITY"/>
    <property type="match status" value="1"/>
</dbReference>
<feature type="domain" description="ELMO" evidence="2">
    <location>
        <begin position="8"/>
        <end position="146"/>
    </location>
</feature>
<keyword evidence="1" id="KW-0472">Membrane</keyword>
<keyword evidence="1" id="KW-0812">Transmembrane</keyword>
<evidence type="ECO:0000256" key="1">
    <source>
        <dbReference type="SAM" id="Phobius"/>
    </source>
</evidence>
<feature type="non-terminal residue" evidence="3">
    <location>
        <position position="159"/>
    </location>
</feature>